<comment type="caution">
    <text evidence="9">The sequence shown here is derived from an EMBL/GenBank/DDBJ whole genome shotgun (WGS) entry which is preliminary data.</text>
</comment>
<feature type="transmembrane region" description="Helical" evidence="7">
    <location>
        <begin position="395"/>
        <end position="416"/>
    </location>
</feature>
<evidence type="ECO:0000313" key="9">
    <source>
        <dbReference type="EMBL" id="CAJ1951296.1"/>
    </source>
</evidence>
<dbReference type="AlphaFoldDB" id="A0AAD2FS72"/>
<feature type="coiled-coil region" evidence="5">
    <location>
        <begin position="650"/>
        <end position="691"/>
    </location>
</feature>
<protein>
    <recommendedName>
        <fullName evidence="8">Ion transport domain-containing protein</fullName>
    </recommendedName>
</protein>
<dbReference type="InterPro" id="IPR005821">
    <property type="entry name" value="Ion_trans_dom"/>
</dbReference>
<dbReference type="Pfam" id="PF00520">
    <property type="entry name" value="Ion_trans"/>
    <property type="match status" value="1"/>
</dbReference>
<accession>A0AAD2FS72</accession>
<reference evidence="9" key="1">
    <citation type="submission" date="2023-08" db="EMBL/GenBank/DDBJ databases">
        <authorList>
            <person name="Audoor S."/>
            <person name="Bilcke G."/>
        </authorList>
    </citation>
    <scope>NUCLEOTIDE SEQUENCE</scope>
</reference>
<dbReference type="EMBL" id="CAKOGP040001781">
    <property type="protein sequence ID" value="CAJ1951296.1"/>
    <property type="molecule type" value="Genomic_DNA"/>
</dbReference>
<keyword evidence="10" id="KW-1185">Reference proteome</keyword>
<evidence type="ECO:0000256" key="2">
    <source>
        <dbReference type="ARBA" id="ARBA00022692"/>
    </source>
</evidence>
<keyword evidence="2 7" id="KW-0812">Transmembrane</keyword>
<evidence type="ECO:0000259" key="8">
    <source>
        <dbReference type="Pfam" id="PF00520"/>
    </source>
</evidence>
<evidence type="ECO:0000256" key="7">
    <source>
        <dbReference type="SAM" id="Phobius"/>
    </source>
</evidence>
<feature type="region of interest" description="Disordered" evidence="6">
    <location>
        <begin position="706"/>
        <end position="749"/>
    </location>
</feature>
<feature type="transmembrane region" description="Helical" evidence="7">
    <location>
        <begin position="593"/>
        <end position="612"/>
    </location>
</feature>
<organism evidence="9 10">
    <name type="scientific">Cylindrotheca closterium</name>
    <dbReference type="NCBI Taxonomy" id="2856"/>
    <lineage>
        <taxon>Eukaryota</taxon>
        <taxon>Sar</taxon>
        <taxon>Stramenopiles</taxon>
        <taxon>Ochrophyta</taxon>
        <taxon>Bacillariophyta</taxon>
        <taxon>Bacillariophyceae</taxon>
        <taxon>Bacillariophycidae</taxon>
        <taxon>Bacillariales</taxon>
        <taxon>Bacillariaceae</taxon>
        <taxon>Cylindrotheca</taxon>
    </lineage>
</organism>
<evidence type="ECO:0000256" key="3">
    <source>
        <dbReference type="ARBA" id="ARBA00022989"/>
    </source>
</evidence>
<feature type="transmembrane region" description="Helical" evidence="7">
    <location>
        <begin position="493"/>
        <end position="515"/>
    </location>
</feature>
<feature type="transmembrane region" description="Helical" evidence="7">
    <location>
        <begin position="322"/>
        <end position="340"/>
    </location>
</feature>
<keyword evidence="5" id="KW-0175">Coiled coil</keyword>
<evidence type="ECO:0000313" key="10">
    <source>
        <dbReference type="Proteomes" id="UP001295423"/>
    </source>
</evidence>
<evidence type="ECO:0000256" key="6">
    <source>
        <dbReference type="SAM" id="MobiDB-lite"/>
    </source>
</evidence>
<dbReference type="Proteomes" id="UP001295423">
    <property type="component" value="Unassembled WGS sequence"/>
</dbReference>
<comment type="subcellular location">
    <subcellularLocation>
        <location evidence="1">Membrane</location>
        <topology evidence="1">Multi-pass membrane protein</topology>
    </subcellularLocation>
</comment>
<feature type="transmembrane region" description="Helical" evidence="7">
    <location>
        <begin position="361"/>
        <end position="380"/>
    </location>
</feature>
<feature type="domain" description="Ion transport" evidence="8">
    <location>
        <begin position="307"/>
        <end position="520"/>
    </location>
</feature>
<evidence type="ECO:0000256" key="5">
    <source>
        <dbReference type="SAM" id="Coils"/>
    </source>
</evidence>
<evidence type="ECO:0000256" key="4">
    <source>
        <dbReference type="ARBA" id="ARBA00023136"/>
    </source>
</evidence>
<name>A0AAD2FS72_9STRA</name>
<keyword evidence="3 7" id="KW-1133">Transmembrane helix</keyword>
<gene>
    <name evidence="9" type="ORF">CYCCA115_LOCUS13003</name>
</gene>
<dbReference type="GO" id="GO:0016020">
    <property type="term" value="C:membrane"/>
    <property type="evidence" value="ECO:0007669"/>
    <property type="project" value="UniProtKB-SubCell"/>
</dbReference>
<proteinExistence type="predicted"/>
<keyword evidence="4 7" id="KW-0472">Membrane</keyword>
<sequence length="749" mass="85858">MIDPSSLPTTWEVDSADFDEDASVSSNSEIVVEIKKSPMSNRRKTRITFTTNEMKEGLRQSRAVIASFTEITKFEDSDEEMKKNWMQVFNDNIMQREEINKRQFSENVWRQLVLLQDVKGMLLLHHACRRKASPATIKWLKGDDNDTLTLSHASHDGSLPIHAACRAIAPFEVVKMVMKDSDKRSYLNFRDGAGHLPLDLIGKGEPTGEKKGHLGSSLRLDDNPIFDSFAEKMFEHLINDATSEEEEIFLAMDAMCNACPAKKFQTIVCSNLRSNTCIEWLTWAFCQPNVILYIMRDFYCQLAGIILIFYASHTYLQGHTVHYVVYALYGIALVFLVREIRQIRRYVKANIFTDYLKDPWNWLDCSTILLVTMSAVMLQISDPNNNPNDYFTRRLLMITGSCQVAHFVSFLRKVFLPFATFVGGLAKVFGTLVPFIVCTGLVLLAFAFMYYVQNFNNPEALGELPYNDLWTSFQSVLLMFLDAPESTETMVDALFGLITSIILLNVVIAIVSIAWGRSTEQEMTQQLFWEYRLAFVQDVTLTKNPGKKKKGKTSKATNIVSERFDKSRSIRQEQIADPFHTVRYKRVLLYTGYFFQYVVYFVLGLFTFGLCWPDKIKRDIFGIKFQEVKYLMKPEIYETRRVHTAVTTKMAELDSRIKEQADDNRQLMEQNKSLHEKIDRLESSMDKMSEILSQIDVALNLQSKSSRPMRMLPSGEVQVVSNGDAVEDEGNDDSSSKLSLEQDQVPRIA</sequence>
<feature type="transmembrane region" description="Helical" evidence="7">
    <location>
        <begin position="428"/>
        <end position="452"/>
    </location>
</feature>
<dbReference type="GO" id="GO:0005216">
    <property type="term" value="F:monoatomic ion channel activity"/>
    <property type="evidence" value="ECO:0007669"/>
    <property type="project" value="InterPro"/>
</dbReference>
<evidence type="ECO:0000256" key="1">
    <source>
        <dbReference type="ARBA" id="ARBA00004141"/>
    </source>
</evidence>